<proteinExistence type="predicted"/>
<sequence>MEPAEILLQAGLQHGRLHGRIDYNVVPSSIKQSSHSLQQVLVFVNGLMLPQEGWFPVMADLIRKCQTANSPFPAMLSYDRAGQGRSGPHPKDENPEPDSEPGYRHDCQDSAAELEDLICHILQHPIFTASKNAKMILVCNSIGCPIGRLYAQQHRESIAGLIFLDSNITNTDFVSIWPDPDSPSFDASSLPQGIDPDGLRLTRMKFSKAFHPSVSNPEGLNRRNLSELLPQGDEPSLYESRSKGPFVTVVGHDPRAFAEQSQAGSLEIPFAYTALYLNPFWHEYNVALTRIAHPSRRKGPIIGSGCGHFIQKDDPQFVASTILDLLQRVNDSD</sequence>
<gene>
    <name evidence="3" type="ORF">EV356DRAFT_522860</name>
</gene>
<organism evidence="3 4">
    <name type="scientific">Viridothelium virens</name>
    <name type="common">Speckled blister lichen</name>
    <name type="synonym">Trypethelium virens</name>
    <dbReference type="NCBI Taxonomy" id="1048519"/>
    <lineage>
        <taxon>Eukaryota</taxon>
        <taxon>Fungi</taxon>
        <taxon>Dikarya</taxon>
        <taxon>Ascomycota</taxon>
        <taxon>Pezizomycotina</taxon>
        <taxon>Dothideomycetes</taxon>
        <taxon>Dothideomycetes incertae sedis</taxon>
        <taxon>Trypetheliales</taxon>
        <taxon>Trypetheliaceae</taxon>
        <taxon>Viridothelium</taxon>
    </lineage>
</organism>
<dbReference type="InterPro" id="IPR000073">
    <property type="entry name" value="AB_hydrolase_1"/>
</dbReference>
<dbReference type="OrthoDB" id="3466836at2759"/>
<evidence type="ECO:0000313" key="3">
    <source>
        <dbReference type="EMBL" id="KAF2235799.1"/>
    </source>
</evidence>
<evidence type="ECO:0000313" key="4">
    <source>
        <dbReference type="Proteomes" id="UP000800092"/>
    </source>
</evidence>
<dbReference type="Gene3D" id="3.40.50.1820">
    <property type="entry name" value="alpha/beta hydrolase"/>
    <property type="match status" value="1"/>
</dbReference>
<keyword evidence="4" id="KW-1185">Reference proteome</keyword>
<feature type="domain" description="AB hydrolase-1" evidence="2">
    <location>
        <begin position="41"/>
        <end position="320"/>
    </location>
</feature>
<dbReference type="Proteomes" id="UP000800092">
    <property type="component" value="Unassembled WGS sequence"/>
</dbReference>
<accession>A0A6A6HD99</accession>
<dbReference type="SUPFAM" id="SSF53474">
    <property type="entry name" value="alpha/beta-Hydrolases"/>
    <property type="match status" value="1"/>
</dbReference>
<evidence type="ECO:0000259" key="2">
    <source>
        <dbReference type="Pfam" id="PF12697"/>
    </source>
</evidence>
<dbReference type="EMBL" id="ML991789">
    <property type="protein sequence ID" value="KAF2235799.1"/>
    <property type="molecule type" value="Genomic_DNA"/>
</dbReference>
<dbReference type="Pfam" id="PF12697">
    <property type="entry name" value="Abhydrolase_6"/>
    <property type="match status" value="1"/>
</dbReference>
<feature type="region of interest" description="Disordered" evidence="1">
    <location>
        <begin position="76"/>
        <end position="106"/>
    </location>
</feature>
<evidence type="ECO:0000256" key="1">
    <source>
        <dbReference type="SAM" id="MobiDB-lite"/>
    </source>
</evidence>
<reference evidence="3" key="1">
    <citation type="journal article" date="2020" name="Stud. Mycol.">
        <title>101 Dothideomycetes genomes: a test case for predicting lifestyles and emergence of pathogens.</title>
        <authorList>
            <person name="Haridas S."/>
            <person name="Albert R."/>
            <person name="Binder M."/>
            <person name="Bloem J."/>
            <person name="Labutti K."/>
            <person name="Salamov A."/>
            <person name="Andreopoulos B."/>
            <person name="Baker S."/>
            <person name="Barry K."/>
            <person name="Bills G."/>
            <person name="Bluhm B."/>
            <person name="Cannon C."/>
            <person name="Castanera R."/>
            <person name="Culley D."/>
            <person name="Daum C."/>
            <person name="Ezra D."/>
            <person name="Gonzalez J."/>
            <person name="Henrissat B."/>
            <person name="Kuo A."/>
            <person name="Liang C."/>
            <person name="Lipzen A."/>
            <person name="Lutzoni F."/>
            <person name="Magnuson J."/>
            <person name="Mondo S."/>
            <person name="Nolan M."/>
            <person name="Ohm R."/>
            <person name="Pangilinan J."/>
            <person name="Park H.-J."/>
            <person name="Ramirez L."/>
            <person name="Alfaro M."/>
            <person name="Sun H."/>
            <person name="Tritt A."/>
            <person name="Yoshinaga Y."/>
            <person name="Zwiers L.-H."/>
            <person name="Turgeon B."/>
            <person name="Goodwin S."/>
            <person name="Spatafora J."/>
            <person name="Crous P."/>
            <person name="Grigoriev I."/>
        </authorList>
    </citation>
    <scope>NUCLEOTIDE SEQUENCE</scope>
    <source>
        <strain evidence="3">Tuck. ex Michener</strain>
    </source>
</reference>
<protein>
    <recommendedName>
        <fullName evidence="2">AB hydrolase-1 domain-containing protein</fullName>
    </recommendedName>
</protein>
<name>A0A6A6HD99_VIRVR</name>
<dbReference type="AlphaFoldDB" id="A0A6A6HD99"/>
<dbReference type="InterPro" id="IPR029058">
    <property type="entry name" value="AB_hydrolase_fold"/>
</dbReference>